<dbReference type="Pfam" id="PF00380">
    <property type="entry name" value="Ribosomal_S9"/>
    <property type="match status" value="1"/>
</dbReference>
<feature type="domain" description="GAT" evidence="6">
    <location>
        <begin position="466"/>
        <end position="555"/>
    </location>
</feature>
<dbReference type="GO" id="GO:0003723">
    <property type="term" value="F:RNA binding"/>
    <property type="evidence" value="ECO:0007669"/>
    <property type="project" value="TreeGrafter"/>
</dbReference>
<dbReference type="SUPFAM" id="SSF89009">
    <property type="entry name" value="GAT-like domain"/>
    <property type="match status" value="1"/>
</dbReference>
<evidence type="ECO:0000256" key="1">
    <source>
        <dbReference type="ARBA" id="ARBA00005251"/>
    </source>
</evidence>
<dbReference type="PANTHER" id="PTHR21569">
    <property type="entry name" value="RIBOSOMAL PROTEIN S9"/>
    <property type="match status" value="1"/>
</dbReference>
<reference evidence="7 8" key="1">
    <citation type="submission" date="2018-05" db="EMBL/GenBank/DDBJ databases">
        <title>Draft genome sequence of Scytalidium lignicola DSM 105466, a ubiquitous saprotrophic fungus.</title>
        <authorList>
            <person name="Buettner E."/>
            <person name="Gebauer A.M."/>
            <person name="Hofrichter M."/>
            <person name="Liers C."/>
            <person name="Kellner H."/>
        </authorList>
    </citation>
    <scope>NUCLEOTIDE SEQUENCE [LARGE SCALE GENOMIC DNA]</scope>
    <source>
        <strain evidence="7 8">DSM 105466</strain>
    </source>
</reference>
<dbReference type="InterPro" id="IPR008942">
    <property type="entry name" value="ENTH_VHS"/>
</dbReference>
<feature type="compositionally biased region" description="Low complexity" evidence="5">
    <location>
        <begin position="562"/>
        <end position="575"/>
    </location>
</feature>
<evidence type="ECO:0000256" key="2">
    <source>
        <dbReference type="ARBA" id="ARBA00022980"/>
    </source>
</evidence>
<dbReference type="InterPro" id="IPR000754">
    <property type="entry name" value="Ribosomal_uS9"/>
</dbReference>
<dbReference type="GO" id="GO:0035091">
    <property type="term" value="F:phosphatidylinositol binding"/>
    <property type="evidence" value="ECO:0007669"/>
    <property type="project" value="InterPro"/>
</dbReference>
<proteinExistence type="inferred from homology"/>
<evidence type="ECO:0000313" key="7">
    <source>
        <dbReference type="EMBL" id="RFU23675.1"/>
    </source>
</evidence>
<evidence type="ECO:0000259" key="6">
    <source>
        <dbReference type="PROSITE" id="PS50909"/>
    </source>
</evidence>
<feature type="non-terminal residue" evidence="7">
    <location>
        <position position="687"/>
    </location>
</feature>
<organism evidence="7 8">
    <name type="scientific">Scytalidium lignicola</name>
    <name type="common">Hyphomycete</name>
    <dbReference type="NCBI Taxonomy" id="5539"/>
    <lineage>
        <taxon>Eukaryota</taxon>
        <taxon>Fungi</taxon>
        <taxon>Dikarya</taxon>
        <taxon>Ascomycota</taxon>
        <taxon>Pezizomycotina</taxon>
        <taxon>Leotiomycetes</taxon>
        <taxon>Leotiomycetes incertae sedis</taxon>
        <taxon>Scytalidium</taxon>
    </lineage>
</organism>
<dbReference type="Proteomes" id="UP000258309">
    <property type="component" value="Unassembled WGS sequence"/>
</dbReference>
<keyword evidence="8" id="KW-1185">Reference proteome</keyword>
<feature type="compositionally biased region" description="Acidic residues" evidence="5">
    <location>
        <begin position="661"/>
        <end position="670"/>
    </location>
</feature>
<dbReference type="InterPro" id="IPR004152">
    <property type="entry name" value="GAT_dom"/>
</dbReference>
<evidence type="ECO:0000256" key="3">
    <source>
        <dbReference type="ARBA" id="ARBA00023274"/>
    </source>
</evidence>
<feature type="non-terminal residue" evidence="7">
    <location>
        <position position="1"/>
    </location>
</feature>
<dbReference type="GO" id="GO:0003735">
    <property type="term" value="F:structural constituent of ribosome"/>
    <property type="evidence" value="ECO:0007669"/>
    <property type="project" value="InterPro"/>
</dbReference>
<dbReference type="OrthoDB" id="5393057at2759"/>
<dbReference type="InterPro" id="IPR038425">
    <property type="entry name" value="GAT_sf"/>
</dbReference>
<dbReference type="Gene3D" id="3.30.230.10">
    <property type="match status" value="1"/>
</dbReference>
<dbReference type="PROSITE" id="PS50909">
    <property type="entry name" value="GAT"/>
    <property type="match status" value="1"/>
</dbReference>
<keyword evidence="3 4" id="KW-0687">Ribonucleoprotein</keyword>
<dbReference type="STRING" id="5539.A0A3E2GR90"/>
<dbReference type="CDD" id="cd21383">
    <property type="entry name" value="GAT_GGA_Tom1-like"/>
    <property type="match status" value="1"/>
</dbReference>
<protein>
    <recommendedName>
        <fullName evidence="6">GAT domain-containing protein</fullName>
    </recommendedName>
</protein>
<evidence type="ECO:0000313" key="8">
    <source>
        <dbReference type="Proteomes" id="UP000258309"/>
    </source>
</evidence>
<gene>
    <name evidence="7" type="ORF">B7463_g12665</name>
</gene>
<feature type="region of interest" description="Disordered" evidence="5">
    <location>
        <begin position="559"/>
        <end position="687"/>
    </location>
</feature>
<dbReference type="GO" id="GO:0006412">
    <property type="term" value="P:translation"/>
    <property type="evidence" value="ECO:0007669"/>
    <property type="project" value="InterPro"/>
</dbReference>
<dbReference type="SUPFAM" id="SSF48464">
    <property type="entry name" value="ENTH/VHS domain"/>
    <property type="match status" value="1"/>
</dbReference>
<feature type="region of interest" description="Disordered" evidence="5">
    <location>
        <begin position="154"/>
        <end position="182"/>
    </location>
</feature>
<dbReference type="GO" id="GO:0043130">
    <property type="term" value="F:ubiquitin binding"/>
    <property type="evidence" value="ECO:0007669"/>
    <property type="project" value="InterPro"/>
</dbReference>
<name>A0A3E2GR90_SCYLI</name>
<dbReference type="Gene3D" id="1.20.58.160">
    <property type="match status" value="1"/>
</dbReference>
<dbReference type="InterPro" id="IPR020574">
    <property type="entry name" value="Ribosomal_uS9_CS"/>
</dbReference>
<dbReference type="InterPro" id="IPR020568">
    <property type="entry name" value="Ribosomal_Su5_D2-typ_SF"/>
</dbReference>
<feature type="compositionally biased region" description="Basic and acidic residues" evidence="5">
    <location>
        <begin position="154"/>
        <end position="163"/>
    </location>
</feature>
<evidence type="ECO:0000256" key="4">
    <source>
        <dbReference type="RuleBase" id="RU003815"/>
    </source>
</evidence>
<keyword evidence="2 4" id="KW-0689">Ribosomal protein</keyword>
<comment type="similarity">
    <text evidence="1 4">Belongs to the universal ribosomal protein uS9 family.</text>
</comment>
<dbReference type="GO" id="GO:0000462">
    <property type="term" value="P:maturation of SSU-rRNA from tricistronic rRNA transcript (SSU-rRNA, 5.8S rRNA, LSU-rRNA)"/>
    <property type="evidence" value="ECO:0007669"/>
    <property type="project" value="TreeGrafter"/>
</dbReference>
<accession>A0A3E2GR90</accession>
<dbReference type="Gene3D" id="1.25.40.90">
    <property type="match status" value="1"/>
</dbReference>
<dbReference type="PROSITE" id="PS00360">
    <property type="entry name" value="RIBOSOMAL_S9"/>
    <property type="match status" value="1"/>
</dbReference>
<dbReference type="InterPro" id="IPR014721">
    <property type="entry name" value="Ribsml_uS5_D2-typ_fold_subgr"/>
</dbReference>
<dbReference type="GO" id="GO:0022627">
    <property type="term" value="C:cytosolic small ribosomal subunit"/>
    <property type="evidence" value="ECO:0007669"/>
    <property type="project" value="TreeGrafter"/>
</dbReference>
<evidence type="ECO:0000256" key="5">
    <source>
        <dbReference type="SAM" id="MobiDB-lite"/>
    </source>
</evidence>
<comment type="caution">
    <text evidence="7">The sequence shown here is derived from an EMBL/GenBank/DDBJ whole genome shotgun (WGS) entry which is preliminary data.</text>
</comment>
<dbReference type="SUPFAM" id="SSF54211">
    <property type="entry name" value="Ribosomal protein S5 domain 2-like"/>
    <property type="match status" value="1"/>
</dbReference>
<dbReference type="AlphaFoldDB" id="A0A3E2GR90"/>
<dbReference type="EMBL" id="NCSJ02000661">
    <property type="protein sequence ID" value="RFU23675.1"/>
    <property type="molecule type" value="Genomic_DNA"/>
</dbReference>
<dbReference type="Pfam" id="PF03127">
    <property type="entry name" value="GAT"/>
    <property type="match status" value="1"/>
</dbReference>
<sequence length="687" mass="75522">MASTQSVQCFGKKKTATAVAHAGKGLIKVNGKPLSLVQPEILRFKVYEPLLILGLDKFSNVDIRVRVSGGGHTSQIYAIRQAIAKSLVAYYQKYDVVNQRSLEVQVQERGTRNLTVKEWAYGMLGSVMHLQLVRLGLYDNRQAFRDAAPLRAVKEAKQSKAKQEEEEEGGKPPSSRLISRDPESRLAEDIVVATTKNNKSEINIVTKASTPQIISEPHLPSLYYQSFAPAALKSFELQARKPARRTAALSPFVPRAKGASRENVSLCGVLEKQGKSTVRDEDTTLDTPEANATRAVRRFCEPPEGTAGTDNEVIYLPVIVEAAESSPAAAKKCALVIQEYLSKEYFSEQKASIQYNAIMLIGILVDNPGPTFTRNIDAKFVATVKELLRSGKVQTVKQLMMETLNGFQREKAHDENLKLINDMWQKEQEKLIKTYGVPQPRTLNAPPFDGRSQNYFSRNHTSRHLPSPEELASRIEEAKSSAKLLSQVVQSTPPSEVPGNELIREFVDRCQSASRSIQAYMIAENPNPDNDTMETLIETNEMLSKSLSQHQRALLAARKALGSSSPAGGTSPSRSMQEHYAPPAGPPPSKAAGPAVPARKSEQASSGPWGENPFSDPQQESPAGPTIPFPRDTLPTVTGQFQDRLGVEPYHPGFNPAQGSADEEEREEPQDAGYGTQAGVKAPMYRY</sequence>
<dbReference type="PANTHER" id="PTHR21569:SF16">
    <property type="entry name" value="RIBOSOMAL PROTEIN S16"/>
    <property type="match status" value="1"/>
</dbReference>